<comment type="caution">
    <text evidence="1">The sequence shown here is derived from an EMBL/GenBank/DDBJ whole genome shotgun (WGS) entry which is preliminary data.</text>
</comment>
<organism evidence="1 2">
    <name type="scientific">Clostridium sartagoforme AAU1</name>
    <dbReference type="NCBI Taxonomy" id="1202534"/>
    <lineage>
        <taxon>Bacteria</taxon>
        <taxon>Bacillati</taxon>
        <taxon>Bacillota</taxon>
        <taxon>Clostridia</taxon>
        <taxon>Eubacteriales</taxon>
        <taxon>Clostridiaceae</taxon>
        <taxon>Clostridium</taxon>
    </lineage>
</organism>
<dbReference type="RefSeq" id="WP_016206378.1">
    <property type="nucleotide sequence ID" value="NZ_ASRV01000050.1"/>
</dbReference>
<name>R9CDM9_9CLOT</name>
<gene>
    <name evidence="1" type="ORF">A500_04596</name>
</gene>
<keyword evidence="2" id="KW-1185">Reference proteome</keyword>
<dbReference type="EMBL" id="ASRV01000050">
    <property type="protein sequence ID" value="EOR27392.1"/>
    <property type="molecule type" value="Genomic_DNA"/>
</dbReference>
<dbReference type="AlphaFoldDB" id="R9CDM9"/>
<accession>R9CDM9</accession>
<protein>
    <submittedName>
        <fullName evidence="1">Uncharacterized protein</fullName>
    </submittedName>
</protein>
<dbReference type="Proteomes" id="UP000013988">
    <property type="component" value="Unassembled WGS sequence"/>
</dbReference>
<dbReference type="OrthoDB" id="9944562at2"/>
<proteinExistence type="predicted"/>
<evidence type="ECO:0000313" key="1">
    <source>
        <dbReference type="EMBL" id="EOR27392.1"/>
    </source>
</evidence>
<evidence type="ECO:0000313" key="2">
    <source>
        <dbReference type="Proteomes" id="UP000013988"/>
    </source>
</evidence>
<reference evidence="1 2" key="1">
    <citation type="submission" date="2013-03" db="EMBL/GenBank/DDBJ databases">
        <title>Whole genome shotgun sequencing of Clostridium sartagoforme AAU1.</title>
        <authorList>
            <person name="Joshi C.G."/>
            <person name="Duggirala S.M."/>
            <person name="Nathani N.M."/>
            <person name="Bhatt V.D."/>
            <person name="Patel A.K."/>
            <person name="Pandya P.R."/>
            <person name="KaPatel J.A."/>
        </authorList>
    </citation>
    <scope>NUCLEOTIDE SEQUENCE [LARGE SCALE GENOMIC DNA]</scope>
    <source>
        <strain evidence="1 2">AAU1</strain>
    </source>
</reference>
<dbReference type="PATRIC" id="fig|1202534.3.peg.923"/>
<sequence>MKELKKFIKGLKDMEIETVSLEEVSGGRYEKLIALNNLLSSIKKIGVKEVVAEYFESFEFITSDGRYLEINAIY</sequence>